<keyword evidence="2" id="KW-1185">Reference proteome</keyword>
<dbReference type="EMBL" id="JAGIYQ010000017">
    <property type="protein sequence ID" value="MBP0726997.1"/>
    <property type="molecule type" value="Genomic_DNA"/>
</dbReference>
<organism evidence="1 2">
    <name type="scientific">Gottfriedia endophytica</name>
    <dbReference type="NCBI Taxonomy" id="2820819"/>
    <lineage>
        <taxon>Bacteria</taxon>
        <taxon>Bacillati</taxon>
        <taxon>Bacillota</taxon>
        <taxon>Bacilli</taxon>
        <taxon>Bacillales</taxon>
        <taxon>Bacillaceae</taxon>
        <taxon>Gottfriedia</taxon>
    </lineage>
</organism>
<comment type="caution">
    <text evidence="1">The sequence shown here is derived from an EMBL/GenBank/DDBJ whole genome shotgun (WGS) entry which is preliminary data.</text>
</comment>
<evidence type="ECO:0000313" key="2">
    <source>
        <dbReference type="Proteomes" id="UP000682134"/>
    </source>
</evidence>
<reference evidence="1" key="1">
    <citation type="submission" date="2021-04" db="EMBL/GenBank/DDBJ databases">
        <title>Genome seq and assembly of Bacillus sp.</title>
        <authorList>
            <person name="Chhetri G."/>
        </authorList>
    </citation>
    <scope>NUCLEOTIDE SEQUENCE</scope>
    <source>
        <strain evidence="1">RG28</strain>
    </source>
</reference>
<gene>
    <name evidence="1" type="ORF">J5Y03_17705</name>
</gene>
<accession>A0A940NTU5</accession>
<evidence type="ECO:0000313" key="1">
    <source>
        <dbReference type="EMBL" id="MBP0726997.1"/>
    </source>
</evidence>
<dbReference type="AlphaFoldDB" id="A0A940NTU5"/>
<name>A0A940NTU5_9BACI</name>
<sequence>MFNIFEFLGDLVTVISGSKSFPTEEKINENLKQLRKEQWFQELFSEHTKSFLENKQVRLTVGLAKLDKILNNGKRKKDFQETLLILLKKKK</sequence>
<dbReference type="Proteomes" id="UP000682134">
    <property type="component" value="Unassembled WGS sequence"/>
</dbReference>
<proteinExistence type="predicted"/>
<dbReference type="RefSeq" id="WP_209407337.1">
    <property type="nucleotide sequence ID" value="NZ_JAGIYQ010000017.1"/>
</dbReference>
<protein>
    <submittedName>
        <fullName evidence="1">Uncharacterized protein</fullName>
    </submittedName>
</protein>